<evidence type="ECO:0000259" key="1">
    <source>
        <dbReference type="PROSITE" id="PS51184"/>
    </source>
</evidence>
<dbReference type="SUPFAM" id="SSF51197">
    <property type="entry name" value="Clavaminate synthase-like"/>
    <property type="match status" value="1"/>
</dbReference>
<dbReference type="Proteomes" id="UP000468650">
    <property type="component" value="Unassembled WGS sequence"/>
</dbReference>
<dbReference type="EMBL" id="WBVO01000009">
    <property type="protein sequence ID" value="KAB2808057.1"/>
    <property type="molecule type" value="Genomic_DNA"/>
</dbReference>
<dbReference type="InterPro" id="IPR041667">
    <property type="entry name" value="Cupin_8"/>
</dbReference>
<proteinExistence type="predicted"/>
<dbReference type="OrthoDB" id="2942327at2"/>
<dbReference type="AlphaFoldDB" id="A0A6N6RE89"/>
<dbReference type="SMART" id="SM00558">
    <property type="entry name" value="JmjC"/>
    <property type="match status" value="1"/>
</dbReference>
<comment type="caution">
    <text evidence="2">The sequence shown here is derived from an EMBL/GenBank/DDBJ whole genome shotgun (WGS) entry which is preliminary data.</text>
</comment>
<evidence type="ECO:0000313" key="2">
    <source>
        <dbReference type="EMBL" id="KAB2808057.1"/>
    </source>
</evidence>
<sequence length="287" mass="33612">MGFKLEPIPRVSGLDRATFEREFLKPRRPVVLEDFADKWVATEKWDMDFIRQIAGDHIVPLYDNSKVDYSKKVNEPIAEMRMAEYLDLLESGPTELRIFLYNIFKHIPELCNDFEVPDWAPRVLKQFPMMFFGGEGSNVFLHYDIDMSHVFHTNFVGEKRAILFDPKYKKDLYRIPFGVHNVEDIDIDNPDFDRWPALKNVSGMEAELHHGDTLFMPGGWWHYMKYLSGSFSLSLRALDPSPVRKLQGLYNVTVMRQLDNLARKVGGQSWIEYKDRWAVRRAEKGLS</sequence>
<gene>
    <name evidence="2" type="ORF">F8C67_10825</name>
</gene>
<dbReference type="PANTHER" id="PTHR12461">
    <property type="entry name" value="HYPOXIA-INDUCIBLE FACTOR 1 ALPHA INHIBITOR-RELATED"/>
    <property type="match status" value="1"/>
</dbReference>
<dbReference type="PANTHER" id="PTHR12461:SF105">
    <property type="entry name" value="HYPOXIA-INDUCIBLE FACTOR 1-ALPHA INHIBITOR"/>
    <property type="match status" value="1"/>
</dbReference>
<keyword evidence="3" id="KW-1185">Reference proteome</keyword>
<evidence type="ECO:0000313" key="3">
    <source>
        <dbReference type="Proteomes" id="UP000468650"/>
    </source>
</evidence>
<name>A0A6N6RE89_9FLAO</name>
<dbReference type="Pfam" id="PF13621">
    <property type="entry name" value="Cupin_8"/>
    <property type="match status" value="1"/>
</dbReference>
<protein>
    <submittedName>
        <fullName evidence="2">Cupin-like domain-containing protein</fullName>
    </submittedName>
</protein>
<dbReference type="InterPro" id="IPR003347">
    <property type="entry name" value="JmjC_dom"/>
</dbReference>
<feature type="domain" description="JmjC" evidence="1">
    <location>
        <begin position="105"/>
        <end position="254"/>
    </location>
</feature>
<dbReference type="Gene3D" id="2.60.120.650">
    <property type="entry name" value="Cupin"/>
    <property type="match status" value="1"/>
</dbReference>
<dbReference type="PROSITE" id="PS51184">
    <property type="entry name" value="JMJC"/>
    <property type="match status" value="1"/>
</dbReference>
<organism evidence="2 3">
    <name type="scientific">Phaeocystidibacter luteus</name>
    <dbReference type="NCBI Taxonomy" id="911197"/>
    <lineage>
        <taxon>Bacteria</taxon>
        <taxon>Pseudomonadati</taxon>
        <taxon>Bacteroidota</taxon>
        <taxon>Flavobacteriia</taxon>
        <taxon>Flavobacteriales</taxon>
        <taxon>Phaeocystidibacteraceae</taxon>
        <taxon>Phaeocystidibacter</taxon>
    </lineage>
</organism>
<reference evidence="2 3" key="1">
    <citation type="submission" date="2019-09" db="EMBL/GenBank/DDBJ databases">
        <title>Genomes of family Cryomorphaceae.</title>
        <authorList>
            <person name="Bowman J.P."/>
        </authorList>
    </citation>
    <scope>NUCLEOTIDE SEQUENCE [LARGE SCALE GENOMIC DNA]</scope>
    <source>
        <strain evidence="2 3">LMG 25704</strain>
    </source>
</reference>
<accession>A0A6N6RE89</accession>
<dbReference type="RefSeq" id="WP_151667871.1">
    <property type="nucleotide sequence ID" value="NZ_WBVO01000009.1"/>
</dbReference>